<evidence type="ECO:0000256" key="7">
    <source>
        <dbReference type="ARBA" id="ARBA00023136"/>
    </source>
</evidence>
<dbReference type="Pfam" id="PF02653">
    <property type="entry name" value="BPD_transp_2"/>
    <property type="match status" value="1"/>
</dbReference>
<evidence type="ECO:0000313" key="9">
    <source>
        <dbReference type="EMBL" id="SKA94705.1"/>
    </source>
</evidence>
<dbReference type="GO" id="GO:0005886">
    <property type="term" value="C:plasma membrane"/>
    <property type="evidence" value="ECO:0007669"/>
    <property type="project" value="UniProtKB-SubCell"/>
</dbReference>
<name>A0A1T4Y0B6_9BACL</name>
<feature type="transmembrane region" description="Helical" evidence="8">
    <location>
        <begin position="61"/>
        <end position="80"/>
    </location>
</feature>
<dbReference type="Proteomes" id="UP000190042">
    <property type="component" value="Unassembled WGS sequence"/>
</dbReference>
<evidence type="ECO:0000256" key="6">
    <source>
        <dbReference type="ARBA" id="ARBA00022989"/>
    </source>
</evidence>
<evidence type="ECO:0000256" key="4">
    <source>
        <dbReference type="ARBA" id="ARBA00022519"/>
    </source>
</evidence>
<feature type="transmembrane region" description="Helical" evidence="8">
    <location>
        <begin position="30"/>
        <end position="49"/>
    </location>
</feature>
<keyword evidence="7 8" id="KW-0472">Membrane</keyword>
<keyword evidence="2" id="KW-0813">Transport</keyword>
<feature type="transmembrane region" description="Helical" evidence="8">
    <location>
        <begin position="86"/>
        <end position="119"/>
    </location>
</feature>
<dbReference type="InterPro" id="IPR001851">
    <property type="entry name" value="ABC_transp_permease"/>
</dbReference>
<dbReference type="EMBL" id="FUYJ01000002">
    <property type="protein sequence ID" value="SKA94705.1"/>
    <property type="molecule type" value="Genomic_DNA"/>
</dbReference>
<feature type="transmembrane region" description="Helical" evidence="8">
    <location>
        <begin position="225"/>
        <end position="242"/>
    </location>
</feature>
<organism evidence="9 10">
    <name type="scientific">Sporosarcina newyorkensis</name>
    <dbReference type="NCBI Taxonomy" id="759851"/>
    <lineage>
        <taxon>Bacteria</taxon>
        <taxon>Bacillati</taxon>
        <taxon>Bacillota</taxon>
        <taxon>Bacilli</taxon>
        <taxon>Bacillales</taxon>
        <taxon>Caryophanaceae</taxon>
        <taxon>Sporosarcina</taxon>
    </lineage>
</organism>
<protein>
    <submittedName>
        <fullName evidence="9">Ribose ABC transporter membrane protein</fullName>
    </submittedName>
</protein>
<evidence type="ECO:0000256" key="2">
    <source>
        <dbReference type="ARBA" id="ARBA00022448"/>
    </source>
</evidence>
<dbReference type="AlphaFoldDB" id="A0A1T4Y0B6"/>
<comment type="subcellular location">
    <subcellularLocation>
        <location evidence="1">Cell membrane</location>
        <topology evidence="1">Multi-pass membrane protein</topology>
    </subcellularLocation>
</comment>
<keyword evidence="5 8" id="KW-0812">Transmembrane</keyword>
<feature type="transmembrane region" description="Helical" evidence="8">
    <location>
        <begin position="262"/>
        <end position="292"/>
    </location>
</feature>
<dbReference type="RefSeq" id="WP_078817109.1">
    <property type="nucleotide sequence ID" value="NZ_FUYJ01000002.1"/>
</dbReference>
<evidence type="ECO:0000256" key="8">
    <source>
        <dbReference type="SAM" id="Phobius"/>
    </source>
</evidence>
<evidence type="ECO:0000256" key="5">
    <source>
        <dbReference type="ARBA" id="ARBA00022692"/>
    </source>
</evidence>
<keyword evidence="3" id="KW-1003">Cell membrane</keyword>
<feature type="transmembrane region" description="Helical" evidence="8">
    <location>
        <begin position="173"/>
        <end position="194"/>
    </location>
</feature>
<evidence type="ECO:0000256" key="1">
    <source>
        <dbReference type="ARBA" id="ARBA00004651"/>
    </source>
</evidence>
<feature type="transmembrane region" description="Helical" evidence="8">
    <location>
        <begin position="131"/>
        <end position="153"/>
    </location>
</feature>
<evidence type="ECO:0000313" key="10">
    <source>
        <dbReference type="Proteomes" id="UP000190042"/>
    </source>
</evidence>
<dbReference type="PANTHER" id="PTHR32196">
    <property type="entry name" value="ABC TRANSPORTER PERMEASE PROTEIN YPHD-RELATED-RELATED"/>
    <property type="match status" value="1"/>
</dbReference>
<dbReference type="GO" id="GO:0022857">
    <property type="term" value="F:transmembrane transporter activity"/>
    <property type="evidence" value="ECO:0007669"/>
    <property type="project" value="InterPro"/>
</dbReference>
<keyword evidence="10" id="KW-1185">Reference proteome</keyword>
<feature type="transmembrane region" description="Helical" evidence="8">
    <location>
        <begin position="304"/>
        <end position="320"/>
    </location>
</feature>
<evidence type="ECO:0000256" key="3">
    <source>
        <dbReference type="ARBA" id="ARBA00022475"/>
    </source>
</evidence>
<reference evidence="10" key="1">
    <citation type="submission" date="2017-02" db="EMBL/GenBank/DDBJ databases">
        <authorList>
            <person name="Varghese N."/>
            <person name="Submissions S."/>
        </authorList>
    </citation>
    <scope>NUCLEOTIDE SEQUENCE [LARGE SCALE GENOMIC DNA]</scope>
    <source>
        <strain evidence="10">DSM 23966</strain>
    </source>
</reference>
<proteinExistence type="predicted"/>
<keyword evidence="4" id="KW-0997">Cell inner membrane</keyword>
<accession>A0A1T4Y0B6</accession>
<dbReference type="PANTHER" id="PTHR32196:SF21">
    <property type="entry name" value="ABC TRANSPORTER PERMEASE PROTEIN YPHD-RELATED"/>
    <property type="match status" value="1"/>
</dbReference>
<sequence>MSNDVTVSKQEKKQSLNKIDWLSFLEKYRVVLIFFLLCIVAGFLSDAFFTTSNIMNVLRQVSIIAIIATGMTLVILIAGIDLSVGAVMAFSGAILAGVLTAGLPLWVAILASTVVGLLFGLVNGVIVSNFGVPSFIATLAIMVIARGMTLVYTKGYPLVVSNEAFRFIGSGRIFGIPVPIIIMFVIIGLMFWILRYTSFGRYIYAIGGNEEAAILAGIRVRSIKVAVFGIAGFLSAISAIIYTSRLMSAQPTAGTGIELDAIAAVIIGGTSLAGGKGGVIGTLIGALIMGVLDNLLNLMNVSPFYQNIAKGLVILIAVLIDSRFSKLKRS</sequence>
<gene>
    <name evidence="9" type="ORF">SAMN04244570_1458</name>
</gene>
<dbReference type="CDD" id="cd06579">
    <property type="entry name" value="TM_PBP1_transp_AraH_like"/>
    <property type="match status" value="1"/>
</dbReference>
<keyword evidence="6 8" id="KW-1133">Transmembrane helix</keyword>